<evidence type="ECO:0000313" key="2">
    <source>
        <dbReference type="Proteomes" id="UP000266389"/>
    </source>
</evidence>
<comment type="caution">
    <text evidence="1">The sequence shown here is derived from an EMBL/GenBank/DDBJ whole genome shotgun (WGS) entry which is preliminary data.</text>
</comment>
<dbReference type="EMBL" id="PHFL01000039">
    <property type="protein sequence ID" value="RFM24515.1"/>
    <property type="molecule type" value="Genomic_DNA"/>
</dbReference>
<name>A0A395M149_9BACT</name>
<dbReference type="Proteomes" id="UP000266389">
    <property type="component" value="Unassembled WGS sequence"/>
</dbReference>
<dbReference type="AlphaFoldDB" id="A0A395M149"/>
<sequence length="115" mass="13410">MFQGLSYANKGFIALSLRAFLLVFRTFPFLPFLTPVRNPAYGCFTSLRFVQHDRAMLLRVLFLSFRAVARNPVWMLRCAQYDKTEMSSRAMAFVTSDSKLYIAEIERVMQRLILL</sequence>
<gene>
    <name evidence="1" type="ORF">D0433_05900</name>
</gene>
<accession>A0A395M149</accession>
<reference evidence="1 2" key="1">
    <citation type="journal article" date="2011" name="ISME J.">
        <title>Community ecology of hot spring cyanobacterial mats: predominant populations and their functional potential.</title>
        <authorList>
            <person name="Klatt C.G."/>
            <person name="Wood J.M."/>
            <person name="Rusch D.B."/>
            <person name="Bateson M.M."/>
            <person name="Hamamura N."/>
            <person name="Heidelberg J.F."/>
            <person name="Grossman A.R."/>
            <person name="Bhaya D."/>
            <person name="Cohan F.M."/>
            <person name="Kuhl M."/>
            <person name="Bryant D.A."/>
            <person name="Ward D.M."/>
        </authorList>
    </citation>
    <scope>NUCLEOTIDE SEQUENCE [LARGE SCALE GENOMIC DNA]</scope>
    <source>
        <strain evidence="1">OS</strain>
    </source>
</reference>
<evidence type="ECO:0000313" key="1">
    <source>
        <dbReference type="EMBL" id="RFM24515.1"/>
    </source>
</evidence>
<proteinExistence type="predicted"/>
<organism evidence="1 2">
    <name type="scientific">Candidatus Thermochlorobacter aerophilus</name>
    <dbReference type="NCBI Taxonomy" id="1868324"/>
    <lineage>
        <taxon>Bacteria</taxon>
        <taxon>Pseudomonadati</taxon>
        <taxon>Chlorobiota</taxon>
        <taxon>Chlorobiia</taxon>
        <taxon>Chlorobiales</taxon>
        <taxon>Candidatus Thermochlorobacteriaceae</taxon>
        <taxon>Candidatus Thermochlorobacter</taxon>
    </lineage>
</organism>
<protein>
    <submittedName>
        <fullName evidence="1">Uncharacterized protein</fullName>
    </submittedName>
</protein>